<dbReference type="PANTHER" id="PTHR10422:SF18">
    <property type="entry name" value="CYTOCHROME C OXIDASE SUBUNIT 1"/>
    <property type="match status" value="1"/>
</dbReference>
<gene>
    <name evidence="12" type="ORF">EAS64_01580</name>
</gene>
<reference evidence="12 13" key="1">
    <citation type="submission" date="2018-11" db="EMBL/GenBank/DDBJ databases">
        <title>Trebonia kvetii gen.nov., sp.nov., a novel acidophilic actinobacterium, and proposal of the new actinobacterial family Treboniaceae fam. nov.</title>
        <authorList>
            <person name="Rapoport D."/>
            <person name="Sagova-Mareckova M."/>
            <person name="Sedlacek I."/>
            <person name="Provaznik J."/>
            <person name="Kralova S."/>
            <person name="Pavlinic D."/>
            <person name="Benes V."/>
            <person name="Kopecky J."/>
        </authorList>
    </citation>
    <scope>NUCLEOTIDE SEQUENCE [LARGE SCALE GENOMIC DNA]</scope>
    <source>
        <strain evidence="12 13">15Tr583</strain>
    </source>
</reference>
<keyword evidence="4 8" id="KW-0249">Electron transport</keyword>
<evidence type="ECO:0000256" key="1">
    <source>
        <dbReference type="ARBA" id="ARBA00004141"/>
    </source>
</evidence>
<evidence type="ECO:0000256" key="9">
    <source>
        <dbReference type="SAM" id="MobiDB-lite"/>
    </source>
</evidence>
<feature type="transmembrane region" description="Helical" evidence="10">
    <location>
        <begin position="448"/>
        <end position="466"/>
    </location>
</feature>
<accession>A0A6P2C4R4</accession>
<feature type="transmembrane region" description="Helical" evidence="10">
    <location>
        <begin position="551"/>
        <end position="571"/>
    </location>
</feature>
<feature type="transmembrane region" description="Helical" evidence="10">
    <location>
        <begin position="358"/>
        <end position="385"/>
    </location>
</feature>
<dbReference type="GO" id="GO:0016020">
    <property type="term" value="C:membrane"/>
    <property type="evidence" value="ECO:0007669"/>
    <property type="project" value="UniProtKB-SubCell"/>
</dbReference>
<comment type="caution">
    <text evidence="12">The sequence shown here is derived from an EMBL/GenBank/DDBJ whole genome shotgun (WGS) entry which is preliminary data.</text>
</comment>
<dbReference type="Gene3D" id="1.20.210.10">
    <property type="entry name" value="Cytochrome c oxidase-like, subunit I domain"/>
    <property type="match status" value="1"/>
</dbReference>
<evidence type="ECO:0000256" key="6">
    <source>
        <dbReference type="ARBA" id="ARBA00023136"/>
    </source>
</evidence>
<feature type="transmembrane region" description="Helical" evidence="10">
    <location>
        <begin position="510"/>
        <end position="531"/>
    </location>
</feature>
<dbReference type="GO" id="GO:0009060">
    <property type="term" value="P:aerobic respiration"/>
    <property type="evidence" value="ECO:0007669"/>
    <property type="project" value="InterPro"/>
</dbReference>
<dbReference type="GO" id="GO:0004129">
    <property type="term" value="F:cytochrome-c oxidase activity"/>
    <property type="evidence" value="ECO:0007669"/>
    <property type="project" value="InterPro"/>
</dbReference>
<feature type="domain" description="Cytochrome oxidase subunit I profile" evidence="11">
    <location>
        <begin position="184"/>
        <end position="687"/>
    </location>
</feature>
<feature type="transmembrane region" description="Helical" evidence="10">
    <location>
        <begin position="96"/>
        <end position="114"/>
    </location>
</feature>
<dbReference type="PANTHER" id="PTHR10422">
    <property type="entry name" value="CYTOCHROME C OXIDASE SUBUNIT 1"/>
    <property type="match status" value="1"/>
</dbReference>
<comment type="similarity">
    <text evidence="8">Belongs to the heme-copper respiratory oxidase family.</text>
</comment>
<evidence type="ECO:0000256" key="2">
    <source>
        <dbReference type="ARBA" id="ARBA00022660"/>
    </source>
</evidence>
<evidence type="ECO:0000313" key="12">
    <source>
        <dbReference type="EMBL" id="TVZ06160.1"/>
    </source>
</evidence>
<dbReference type="OrthoDB" id="9803294at2"/>
<keyword evidence="6 10" id="KW-0472">Membrane</keyword>
<dbReference type="GO" id="GO:0015990">
    <property type="term" value="P:electron transport coupled proton transport"/>
    <property type="evidence" value="ECO:0007669"/>
    <property type="project" value="TreeGrafter"/>
</dbReference>
<keyword evidence="8" id="KW-0349">Heme</keyword>
<evidence type="ECO:0000256" key="5">
    <source>
        <dbReference type="ARBA" id="ARBA00022989"/>
    </source>
</evidence>
<evidence type="ECO:0000256" key="8">
    <source>
        <dbReference type="RuleBase" id="RU000370"/>
    </source>
</evidence>
<dbReference type="Pfam" id="PF00115">
    <property type="entry name" value="COX1"/>
    <property type="match status" value="1"/>
</dbReference>
<evidence type="ECO:0000259" key="11">
    <source>
        <dbReference type="PROSITE" id="PS50855"/>
    </source>
</evidence>
<dbReference type="EMBL" id="RPFW01000001">
    <property type="protein sequence ID" value="TVZ06160.1"/>
    <property type="molecule type" value="Genomic_DNA"/>
</dbReference>
<keyword evidence="8" id="KW-0479">Metal-binding</keyword>
<name>A0A6P2C4R4_9ACTN</name>
<dbReference type="PROSITE" id="PS00077">
    <property type="entry name" value="COX1_CUB"/>
    <property type="match status" value="1"/>
</dbReference>
<dbReference type="InterPro" id="IPR036927">
    <property type="entry name" value="Cyt_c_oxase-like_su1_sf"/>
</dbReference>
<dbReference type="AlphaFoldDB" id="A0A6P2C4R4"/>
<proteinExistence type="inferred from homology"/>
<protein>
    <recommendedName>
        <fullName evidence="11">Cytochrome oxidase subunit I profile domain-containing protein</fullName>
    </recommendedName>
</protein>
<feature type="transmembrane region" description="Helical" evidence="10">
    <location>
        <begin position="320"/>
        <end position="346"/>
    </location>
</feature>
<dbReference type="GO" id="GO:0022904">
    <property type="term" value="P:respiratory electron transport chain"/>
    <property type="evidence" value="ECO:0007669"/>
    <property type="project" value="TreeGrafter"/>
</dbReference>
<feature type="transmembrane region" description="Helical" evidence="10">
    <location>
        <begin position="244"/>
        <end position="266"/>
    </location>
</feature>
<feature type="transmembrane region" description="Helical" evidence="10">
    <location>
        <begin position="278"/>
        <end position="300"/>
    </location>
</feature>
<feature type="transmembrane region" description="Helical" evidence="10">
    <location>
        <begin position="583"/>
        <end position="607"/>
    </location>
</feature>
<dbReference type="PRINTS" id="PR01165">
    <property type="entry name" value="CYCOXIDASEI"/>
</dbReference>
<dbReference type="InterPro" id="IPR023615">
    <property type="entry name" value="Cyt_c_Oxase_su1_BS"/>
</dbReference>
<feature type="transmembrane region" description="Helical" evidence="10">
    <location>
        <begin position="478"/>
        <end position="498"/>
    </location>
</feature>
<keyword evidence="8" id="KW-0813">Transport</keyword>
<evidence type="ECO:0000256" key="7">
    <source>
        <dbReference type="ARBA" id="ARBA00025218"/>
    </source>
</evidence>
<evidence type="ECO:0000256" key="10">
    <source>
        <dbReference type="SAM" id="Phobius"/>
    </source>
</evidence>
<evidence type="ECO:0000256" key="4">
    <source>
        <dbReference type="ARBA" id="ARBA00022982"/>
    </source>
</evidence>
<feature type="transmembrane region" description="Helical" evidence="10">
    <location>
        <begin position="134"/>
        <end position="158"/>
    </location>
</feature>
<evidence type="ECO:0000256" key="3">
    <source>
        <dbReference type="ARBA" id="ARBA00022692"/>
    </source>
</evidence>
<organism evidence="12 13">
    <name type="scientific">Trebonia kvetii</name>
    <dbReference type="NCBI Taxonomy" id="2480626"/>
    <lineage>
        <taxon>Bacteria</taxon>
        <taxon>Bacillati</taxon>
        <taxon>Actinomycetota</taxon>
        <taxon>Actinomycetes</taxon>
        <taxon>Streptosporangiales</taxon>
        <taxon>Treboniaceae</taxon>
        <taxon>Trebonia</taxon>
    </lineage>
</organism>
<evidence type="ECO:0000313" key="13">
    <source>
        <dbReference type="Proteomes" id="UP000460272"/>
    </source>
</evidence>
<keyword evidence="3 8" id="KW-0812">Transmembrane</keyword>
<keyword evidence="13" id="KW-1185">Reference proteome</keyword>
<keyword evidence="5 10" id="KW-1133">Transmembrane helix</keyword>
<feature type="region of interest" description="Disordered" evidence="9">
    <location>
        <begin position="1"/>
        <end position="81"/>
    </location>
</feature>
<feature type="transmembrane region" description="Helical" evidence="10">
    <location>
        <begin position="627"/>
        <end position="647"/>
    </location>
</feature>
<dbReference type="SUPFAM" id="SSF81442">
    <property type="entry name" value="Cytochrome c oxidase subunit I-like"/>
    <property type="match status" value="1"/>
</dbReference>
<dbReference type="GO" id="GO:0020037">
    <property type="term" value="F:heme binding"/>
    <property type="evidence" value="ECO:0007669"/>
    <property type="project" value="InterPro"/>
</dbReference>
<comment type="function">
    <text evidence="7">Cytochrome c oxidase is the component of the respiratory chain that catalyzes the reduction of oxygen to water. Subunits 1-3 form the functional core of the enzyme complex. CO I is the catalytic subunit of the enzyme. Electrons originating in cytochrome c are transferred via the copper A center of subunit 2 and heme A of subunit 1 to the bimetallic center formed by heme A3 and copper B.</text>
</comment>
<feature type="transmembrane region" description="Helical" evidence="10">
    <location>
        <begin position="418"/>
        <end position="436"/>
    </location>
</feature>
<dbReference type="PROSITE" id="PS50855">
    <property type="entry name" value="COX1"/>
    <property type="match status" value="1"/>
</dbReference>
<keyword evidence="8" id="KW-0408">Iron</keyword>
<keyword evidence="2 8" id="KW-0679">Respiratory chain</keyword>
<comment type="subcellular location">
    <subcellularLocation>
        <location evidence="1">Membrane</location>
        <topology evidence="1">Multi-pass membrane protein</topology>
    </subcellularLocation>
</comment>
<dbReference type="InterPro" id="IPR023616">
    <property type="entry name" value="Cyt_c_oxase-like_su1_dom"/>
</dbReference>
<dbReference type="Proteomes" id="UP000460272">
    <property type="component" value="Unassembled WGS sequence"/>
</dbReference>
<dbReference type="InterPro" id="IPR000883">
    <property type="entry name" value="Cyt_C_Oxase_1"/>
</dbReference>
<feature type="transmembrane region" description="Helical" evidence="10">
    <location>
        <begin position="194"/>
        <end position="217"/>
    </location>
</feature>
<sequence>MDEGVAGQAGGRHQDPAALRAHLRPDQHPRGQDQPGPRPDQRRRRLLQPGRPGTAVGKERGNPMAIETQPESAQIPGGGGPGAIPRERSWWLRPNIFTAILGAVIGYPIGHWLGNYMTPSFTATGGGAADSNDTAIVLGYAFLVLGWLIGLGVFNDLFRQMLGRPLNRNVPLHEGHVNGKGVAKYFRFTLDHKVVGLQYLFGMLIYFFTGGLLAIAIRTELLSPSYHVMSPTMYLQVVGEHGTMMMMMMTSVIVGPFGNYLVPLMIGSKRVAFPRLEALSFWLTPAAYLILLSAFLDGGFPTGWTGYAPLSIQAGVGMDGYAFAFGLMGVSIILAGFNMIVTIICYRAPGMRWSRLPVFVWAMLTTAFLLVLAAPVLVGGMYMIITDRTAQTAFFIDQLGGSGYLYQDLFWFFGHPEVYILALPGFGIVSELIPVFTRKPLFGYKISVAGMFGVAILSFFVWQHHLFDSGMDPDMRPLFMLTTELISIPTGFIFLVAMGTFWKAKLRLTVPMLFSIAFFVNFLFGGISGVFLSDVPADTTAHGSFFVMAHFHYTIMGGLIFAFFGGIYYWLPKVMGVTMNERLGKIHFWTMFIAFNSTFMPLFAAGMLGQPRRVFEYAANLQTLNDWVSISAFCLGGSMCVFIFNFVMSTVVWRKPAAANPWQSRGLEWQVPSPPPADNFEYIPVVLAGPYEYGDPDALPVADLHPPAGVIDGSLAPPVLAGAASTGSEA</sequence>